<evidence type="ECO:0000313" key="3">
    <source>
        <dbReference type="Proteomes" id="UP001169760"/>
    </source>
</evidence>
<name>A0AAW7X5G2_9GAMM</name>
<sequence length="177" mass="20376">MKNLAALLTLVASFIISNAYGCDEKCQKEKAEQANNVKFPGYVSWSYCDDIRMEFMTTTLGSVGNYVENNFDMRYKGGLRNTRNFLAERKEWLQECDQYLQMTGKGHIFETEKTTKQIYAAIDKLTKEFDDLLAGITYSAENGQDSGTILLEKYRTLFKTVDNHKTLMHLKGKYVVR</sequence>
<dbReference type="EMBL" id="JAUOPB010000003">
    <property type="protein sequence ID" value="MDO6421871.1"/>
    <property type="molecule type" value="Genomic_DNA"/>
</dbReference>
<evidence type="ECO:0000313" key="2">
    <source>
        <dbReference type="EMBL" id="MDO6421871.1"/>
    </source>
</evidence>
<gene>
    <name evidence="2" type="ORF">Q4521_05255</name>
</gene>
<feature type="signal peptide" evidence="1">
    <location>
        <begin position="1"/>
        <end position="21"/>
    </location>
</feature>
<dbReference type="AlphaFoldDB" id="A0AAW7X5G2"/>
<dbReference type="Proteomes" id="UP001169760">
    <property type="component" value="Unassembled WGS sequence"/>
</dbReference>
<evidence type="ECO:0008006" key="4">
    <source>
        <dbReference type="Google" id="ProtNLM"/>
    </source>
</evidence>
<feature type="chain" id="PRO_5043868843" description="Lysozyme inhibitor LprI N-terminal domain-containing protein" evidence="1">
    <location>
        <begin position="22"/>
        <end position="177"/>
    </location>
</feature>
<protein>
    <recommendedName>
        <fullName evidence="4">Lysozyme inhibitor LprI N-terminal domain-containing protein</fullName>
    </recommendedName>
</protein>
<comment type="caution">
    <text evidence="2">The sequence shown here is derived from an EMBL/GenBank/DDBJ whole genome shotgun (WGS) entry which is preliminary data.</text>
</comment>
<accession>A0AAW7X5G2</accession>
<dbReference type="RefSeq" id="WP_216065496.1">
    <property type="nucleotide sequence ID" value="NZ_JAHKPP010000042.1"/>
</dbReference>
<evidence type="ECO:0000256" key="1">
    <source>
        <dbReference type="SAM" id="SignalP"/>
    </source>
</evidence>
<proteinExistence type="predicted"/>
<organism evidence="2 3">
    <name type="scientific">Saccharophagus degradans</name>
    <dbReference type="NCBI Taxonomy" id="86304"/>
    <lineage>
        <taxon>Bacteria</taxon>
        <taxon>Pseudomonadati</taxon>
        <taxon>Pseudomonadota</taxon>
        <taxon>Gammaproteobacteria</taxon>
        <taxon>Cellvibrionales</taxon>
        <taxon>Cellvibrionaceae</taxon>
        <taxon>Saccharophagus</taxon>
    </lineage>
</organism>
<reference evidence="2" key="1">
    <citation type="submission" date="2023-07" db="EMBL/GenBank/DDBJ databases">
        <title>Genome content predicts the carbon catabolic preferences of heterotrophic bacteria.</title>
        <authorList>
            <person name="Gralka M."/>
        </authorList>
    </citation>
    <scope>NUCLEOTIDE SEQUENCE</scope>
    <source>
        <strain evidence="2">I3M17_2</strain>
    </source>
</reference>
<keyword evidence="1" id="KW-0732">Signal</keyword>